<accession>A0A9Q9W4W7</accession>
<evidence type="ECO:0000313" key="5">
    <source>
        <dbReference type="RefSeq" id="XP_042576890.1"/>
    </source>
</evidence>
<dbReference type="InterPro" id="IPR001190">
    <property type="entry name" value="SRCR"/>
</dbReference>
<dbReference type="Pfam" id="PF00530">
    <property type="entry name" value="SRCR"/>
    <property type="match status" value="1"/>
</dbReference>
<dbReference type="GO" id="GO:0005886">
    <property type="term" value="C:plasma membrane"/>
    <property type="evidence" value="ECO:0007669"/>
    <property type="project" value="TreeGrafter"/>
</dbReference>
<evidence type="ECO:0000256" key="1">
    <source>
        <dbReference type="PROSITE-ProRule" id="PRU00196"/>
    </source>
</evidence>
<organism evidence="5">
    <name type="scientific">Cyprinus carpio</name>
    <name type="common">Common carp</name>
    <dbReference type="NCBI Taxonomy" id="7962"/>
    <lineage>
        <taxon>Eukaryota</taxon>
        <taxon>Metazoa</taxon>
        <taxon>Chordata</taxon>
        <taxon>Craniata</taxon>
        <taxon>Vertebrata</taxon>
        <taxon>Euteleostomi</taxon>
        <taxon>Actinopterygii</taxon>
        <taxon>Neopterygii</taxon>
        <taxon>Teleostei</taxon>
        <taxon>Ostariophysi</taxon>
        <taxon>Cypriniformes</taxon>
        <taxon>Cyprinidae</taxon>
        <taxon>Cyprininae</taxon>
        <taxon>Cyprinus</taxon>
    </lineage>
</organism>
<keyword evidence="2" id="KW-0812">Transmembrane</keyword>
<dbReference type="PANTHER" id="PTHR48071:SF27">
    <property type="entry name" value="SCAVENGER RECEPTOR CYSTEINE-RICH TYPE 1 PROTEIN M130-LIKE"/>
    <property type="match status" value="1"/>
</dbReference>
<proteinExistence type="predicted"/>
<reference evidence="5" key="1">
    <citation type="submission" date="2025-08" db="UniProtKB">
        <authorList>
            <consortium name="RefSeq"/>
        </authorList>
    </citation>
    <scope>IDENTIFICATION</scope>
    <source>
        <tissue evidence="5">Muscle</tissue>
    </source>
</reference>
<dbReference type="FunFam" id="3.10.250.10:FF:000002">
    <property type="entry name" value="Scavenger receptor cysteine-rich type 1 protein M130"/>
    <property type="match status" value="1"/>
</dbReference>
<evidence type="ECO:0000259" key="4">
    <source>
        <dbReference type="PROSITE" id="PS50287"/>
    </source>
</evidence>
<feature type="chain" id="PRO_5040328500" evidence="3">
    <location>
        <begin position="22"/>
        <end position="166"/>
    </location>
</feature>
<evidence type="ECO:0000256" key="2">
    <source>
        <dbReference type="SAM" id="Phobius"/>
    </source>
</evidence>
<dbReference type="OrthoDB" id="536948at2759"/>
<dbReference type="RefSeq" id="XP_042576890.1">
    <property type="nucleotide sequence ID" value="XM_042720956.1"/>
</dbReference>
<keyword evidence="2" id="KW-0472">Membrane</keyword>
<dbReference type="GeneID" id="109047318"/>
<feature type="disulfide bond" evidence="1">
    <location>
        <begin position="91"/>
        <end position="101"/>
    </location>
</feature>
<protein>
    <submittedName>
        <fullName evidence="5">Scavenger receptor cysteine-rich type 1 protein M130-like isoform X1</fullName>
    </submittedName>
</protein>
<feature type="transmembrane region" description="Helical" evidence="2">
    <location>
        <begin position="125"/>
        <end position="148"/>
    </location>
</feature>
<dbReference type="PROSITE" id="PS50287">
    <property type="entry name" value="SRCR_2"/>
    <property type="match status" value="1"/>
</dbReference>
<keyword evidence="1" id="KW-1015">Disulfide bond</keyword>
<dbReference type="GO" id="GO:0004252">
    <property type="term" value="F:serine-type endopeptidase activity"/>
    <property type="evidence" value="ECO:0007669"/>
    <property type="project" value="TreeGrafter"/>
</dbReference>
<dbReference type="PANTHER" id="PTHR48071">
    <property type="entry name" value="SRCR DOMAIN-CONTAINING PROTEIN"/>
    <property type="match status" value="1"/>
</dbReference>
<keyword evidence="3" id="KW-0732">Signal</keyword>
<dbReference type="AlphaFoldDB" id="A0A9Q9W4W7"/>
<comment type="caution">
    <text evidence="1">Lacks conserved residue(s) required for the propagation of feature annotation.</text>
</comment>
<feature type="signal peptide" evidence="3">
    <location>
        <begin position="1"/>
        <end position="21"/>
    </location>
</feature>
<gene>
    <name evidence="5" type="primary">LOC109047318</name>
</gene>
<name>A0A9Q9W4W7_CYPCA</name>
<dbReference type="GO" id="GO:0031638">
    <property type="term" value="P:zymogen activation"/>
    <property type="evidence" value="ECO:0007669"/>
    <property type="project" value="TreeGrafter"/>
</dbReference>
<sequence length="166" mass="17913">MLRLLLGFTLVMVLNDYLVTGEIHLANGLDACSGRVEILNGTWRTVCGESWDIDAAAVVCRELQCGRAVIADGQALFGVGTNPVSLSKVTCKGNESSITQCSHQWNENNCPQSNVAGVICSASSIIIIVAVVAVVLIILSALLIIYLVRKRQKQKKNPNLPFKRCS</sequence>
<dbReference type="KEGG" id="ccar:109047318"/>
<keyword evidence="2" id="KW-1133">Transmembrane helix</keyword>
<dbReference type="Proteomes" id="UP001155660">
    <property type="component" value="Chromosome B3"/>
</dbReference>
<feature type="domain" description="SRCR" evidence="4">
    <location>
        <begin position="23"/>
        <end position="121"/>
    </location>
</feature>
<evidence type="ECO:0000256" key="3">
    <source>
        <dbReference type="SAM" id="SignalP"/>
    </source>
</evidence>
<dbReference type="SMART" id="SM00202">
    <property type="entry name" value="SR"/>
    <property type="match status" value="1"/>
</dbReference>